<feature type="compositionally biased region" description="Polar residues" evidence="13">
    <location>
        <begin position="553"/>
        <end position="564"/>
    </location>
</feature>
<keyword evidence="16" id="KW-1185">Reference proteome</keyword>
<accession>A0A1I3CNE4</accession>
<dbReference type="SUPFAM" id="SSF48019">
    <property type="entry name" value="post-AAA+ oligomerization domain-like"/>
    <property type="match status" value="1"/>
</dbReference>
<keyword evidence="12" id="KW-0175">Coiled coil</keyword>
<organism evidence="15 16">
    <name type="scientific">Pisciglobus halotolerans</name>
    <dbReference type="NCBI Taxonomy" id="745365"/>
    <lineage>
        <taxon>Bacteria</taxon>
        <taxon>Bacillati</taxon>
        <taxon>Bacillota</taxon>
        <taxon>Bacilli</taxon>
        <taxon>Lactobacillales</taxon>
        <taxon>Carnobacteriaceae</taxon>
    </lineage>
</organism>
<dbReference type="Proteomes" id="UP000198668">
    <property type="component" value="Unassembled WGS sequence"/>
</dbReference>
<dbReference type="InterPro" id="IPR050238">
    <property type="entry name" value="DNA_Rep/Repair_Clamp_Loader"/>
</dbReference>
<evidence type="ECO:0000259" key="14">
    <source>
        <dbReference type="SMART" id="SM00382"/>
    </source>
</evidence>
<dbReference type="Gene3D" id="3.40.50.300">
    <property type="entry name" value="P-loop containing nucleotide triphosphate hydrolases"/>
    <property type="match status" value="1"/>
</dbReference>
<dbReference type="InterPro" id="IPR012763">
    <property type="entry name" value="DNA_pol_III_sug/sutau_N"/>
</dbReference>
<dbReference type="EMBL" id="FOQE01000020">
    <property type="protein sequence ID" value="SFH76007.1"/>
    <property type="molecule type" value="Genomic_DNA"/>
</dbReference>
<evidence type="ECO:0000256" key="9">
    <source>
        <dbReference type="ARBA" id="ARBA00022840"/>
    </source>
</evidence>
<feature type="compositionally biased region" description="Basic and acidic residues" evidence="13">
    <location>
        <begin position="534"/>
        <end position="552"/>
    </location>
</feature>
<dbReference type="Gene3D" id="1.20.272.10">
    <property type="match status" value="1"/>
</dbReference>
<proteinExistence type="inferred from homology"/>
<evidence type="ECO:0000256" key="13">
    <source>
        <dbReference type="SAM" id="MobiDB-lite"/>
    </source>
</evidence>
<protein>
    <recommendedName>
        <fullName evidence="2">DNA-directed DNA polymerase</fullName>
        <ecNumber evidence="2">2.7.7.7</ecNumber>
    </recommendedName>
</protein>
<evidence type="ECO:0000256" key="6">
    <source>
        <dbReference type="ARBA" id="ARBA00022723"/>
    </source>
</evidence>
<evidence type="ECO:0000256" key="7">
    <source>
        <dbReference type="ARBA" id="ARBA00022741"/>
    </source>
</evidence>
<keyword evidence="4" id="KW-0548">Nucleotidyltransferase</keyword>
<keyword evidence="10" id="KW-0239">DNA-directed DNA polymerase</keyword>
<dbReference type="Pfam" id="PF13177">
    <property type="entry name" value="DNA_pol3_delta2"/>
    <property type="match status" value="1"/>
</dbReference>
<dbReference type="CDD" id="cd00009">
    <property type="entry name" value="AAA"/>
    <property type="match status" value="1"/>
</dbReference>
<keyword evidence="9" id="KW-0067">ATP-binding</keyword>
<dbReference type="GO" id="GO:0003677">
    <property type="term" value="F:DNA binding"/>
    <property type="evidence" value="ECO:0007669"/>
    <property type="project" value="InterPro"/>
</dbReference>
<evidence type="ECO:0000256" key="12">
    <source>
        <dbReference type="SAM" id="Coils"/>
    </source>
</evidence>
<dbReference type="GO" id="GO:0005524">
    <property type="term" value="F:ATP binding"/>
    <property type="evidence" value="ECO:0007669"/>
    <property type="project" value="UniProtKB-KW"/>
</dbReference>
<evidence type="ECO:0000256" key="1">
    <source>
        <dbReference type="ARBA" id="ARBA00006360"/>
    </source>
</evidence>
<dbReference type="GO" id="GO:0009360">
    <property type="term" value="C:DNA polymerase III complex"/>
    <property type="evidence" value="ECO:0007669"/>
    <property type="project" value="InterPro"/>
</dbReference>
<dbReference type="AlphaFoldDB" id="A0A1I3CNE4"/>
<keyword evidence="7" id="KW-0547">Nucleotide-binding</keyword>
<dbReference type="PRINTS" id="PR00300">
    <property type="entry name" value="CLPPROTEASEA"/>
</dbReference>
<gene>
    <name evidence="15" type="ORF">SAMN04489868_12037</name>
</gene>
<dbReference type="Pfam" id="PF22608">
    <property type="entry name" value="DNAX_ATPase_lid"/>
    <property type="match status" value="1"/>
</dbReference>
<dbReference type="InterPro" id="IPR008921">
    <property type="entry name" value="DNA_pol3_clamp-load_cplx_C"/>
</dbReference>
<dbReference type="SUPFAM" id="SSF52540">
    <property type="entry name" value="P-loop containing nucleoside triphosphate hydrolases"/>
    <property type="match status" value="1"/>
</dbReference>
<name>A0A1I3CNE4_9LACT</name>
<dbReference type="CDD" id="cd18137">
    <property type="entry name" value="HLD_clamp_pol_III_gamma_tau"/>
    <property type="match status" value="1"/>
</dbReference>
<evidence type="ECO:0000256" key="5">
    <source>
        <dbReference type="ARBA" id="ARBA00022705"/>
    </source>
</evidence>
<dbReference type="NCBIfam" id="TIGR02397">
    <property type="entry name" value="dnaX_nterm"/>
    <property type="match status" value="1"/>
</dbReference>
<evidence type="ECO:0000313" key="15">
    <source>
        <dbReference type="EMBL" id="SFH76007.1"/>
    </source>
</evidence>
<dbReference type="InterPro" id="IPR003593">
    <property type="entry name" value="AAA+_ATPase"/>
</dbReference>
<keyword evidence="5" id="KW-0235">DNA replication</keyword>
<evidence type="ECO:0000256" key="4">
    <source>
        <dbReference type="ARBA" id="ARBA00022695"/>
    </source>
</evidence>
<dbReference type="InterPro" id="IPR027417">
    <property type="entry name" value="P-loop_NTPase"/>
</dbReference>
<dbReference type="GO" id="GO:0003887">
    <property type="term" value="F:DNA-directed DNA polymerase activity"/>
    <property type="evidence" value="ECO:0007669"/>
    <property type="project" value="UniProtKB-KW"/>
</dbReference>
<keyword evidence="8" id="KW-0862">Zinc</keyword>
<comment type="catalytic activity">
    <reaction evidence="11">
        <text>DNA(n) + a 2'-deoxyribonucleoside 5'-triphosphate = DNA(n+1) + diphosphate</text>
        <dbReference type="Rhea" id="RHEA:22508"/>
        <dbReference type="Rhea" id="RHEA-COMP:17339"/>
        <dbReference type="Rhea" id="RHEA-COMP:17340"/>
        <dbReference type="ChEBI" id="CHEBI:33019"/>
        <dbReference type="ChEBI" id="CHEBI:61560"/>
        <dbReference type="ChEBI" id="CHEBI:173112"/>
        <dbReference type="EC" id="2.7.7.7"/>
    </reaction>
</comment>
<dbReference type="InterPro" id="IPR045085">
    <property type="entry name" value="HLD_clamp_pol_III_gamma_tau"/>
</dbReference>
<feature type="domain" description="AAA+ ATPase" evidence="14">
    <location>
        <begin position="37"/>
        <end position="179"/>
    </location>
</feature>
<dbReference type="SMART" id="SM00382">
    <property type="entry name" value="AAA"/>
    <property type="match status" value="1"/>
</dbReference>
<evidence type="ECO:0000313" key="16">
    <source>
        <dbReference type="Proteomes" id="UP000198668"/>
    </source>
</evidence>
<feature type="coiled-coil region" evidence="12">
    <location>
        <begin position="373"/>
        <end position="400"/>
    </location>
</feature>
<dbReference type="EC" id="2.7.7.7" evidence="2"/>
<dbReference type="GO" id="GO:0046872">
    <property type="term" value="F:metal ion binding"/>
    <property type="evidence" value="ECO:0007669"/>
    <property type="project" value="UniProtKB-KW"/>
</dbReference>
<dbReference type="Pfam" id="PF12169">
    <property type="entry name" value="DNA_pol3_gamma3"/>
    <property type="match status" value="1"/>
</dbReference>
<dbReference type="FunFam" id="3.40.50.300:FF:000014">
    <property type="entry name" value="DNA polymerase III subunit gamma/tau"/>
    <property type="match status" value="1"/>
</dbReference>
<dbReference type="RefSeq" id="WP_047391935.1">
    <property type="nucleotide sequence ID" value="NZ_FOQE01000020.1"/>
</dbReference>
<evidence type="ECO:0000256" key="8">
    <source>
        <dbReference type="ARBA" id="ARBA00022833"/>
    </source>
</evidence>
<reference evidence="15 16" key="1">
    <citation type="submission" date="2016-10" db="EMBL/GenBank/DDBJ databases">
        <authorList>
            <person name="de Groot N.N."/>
        </authorList>
    </citation>
    <scope>NUCLEOTIDE SEQUENCE [LARGE SCALE GENOMIC DNA]</scope>
    <source>
        <strain evidence="15 16">DSM 27630</strain>
    </source>
</reference>
<evidence type="ECO:0000256" key="11">
    <source>
        <dbReference type="ARBA" id="ARBA00049244"/>
    </source>
</evidence>
<dbReference type="InterPro" id="IPR022754">
    <property type="entry name" value="DNA_pol_III_gamma-3"/>
</dbReference>
<dbReference type="Gene3D" id="1.10.8.60">
    <property type="match status" value="1"/>
</dbReference>
<dbReference type="GO" id="GO:0006261">
    <property type="term" value="P:DNA-templated DNA replication"/>
    <property type="evidence" value="ECO:0007669"/>
    <property type="project" value="TreeGrafter"/>
</dbReference>
<evidence type="ECO:0000256" key="3">
    <source>
        <dbReference type="ARBA" id="ARBA00022679"/>
    </source>
</evidence>
<dbReference type="PANTHER" id="PTHR11669">
    <property type="entry name" value="REPLICATION FACTOR C / DNA POLYMERASE III GAMMA-TAU SUBUNIT"/>
    <property type="match status" value="1"/>
</dbReference>
<evidence type="ECO:0000256" key="2">
    <source>
        <dbReference type="ARBA" id="ARBA00012417"/>
    </source>
</evidence>
<dbReference type="PANTHER" id="PTHR11669:SF0">
    <property type="entry name" value="PROTEIN STICHEL-LIKE 2"/>
    <property type="match status" value="1"/>
</dbReference>
<evidence type="ECO:0000256" key="10">
    <source>
        <dbReference type="ARBA" id="ARBA00022932"/>
    </source>
</evidence>
<dbReference type="OrthoDB" id="9810148at2"/>
<keyword evidence="3" id="KW-0808">Transferase</keyword>
<dbReference type="NCBIfam" id="NF004046">
    <property type="entry name" value="PRK05563.1"/>
    <property type="match status" value="1"/>
</dbReference>
<sequence length="611" mass="67836">MSYQALYRVWRPQRFDEIAGQQAITQTLKNALIQGKTSHAYLFTGPRGTGKTSAAKIFAKAINCPNLKDGEPCNTCETCRAITKGQLNDVIEIDAASNNGVEEIRDIRDKAKYAPTVADYKVYIIDEVHMLSTGAFNALLKTLEEPPQNVIFILATTEPHKIPLTIISRTQRFDFKRISLQAIIARMTYILEQEEIRFEPESLQIVARAAEGGMRDALSILDQAISYGEDTVTVENALSVTGSLTQEKLIDYFSAILHHDTEKGLSLLQEILAEGKDAARFVEDMILFSRDLLVYQQAPAKSEILETARVDETFTAMSQEISNTALYETIKILNETQREMKLTNHADVYLEVATVKLTQMQANTASPLPTEEKAADSQKVQQLESELQALKQQLQTLSVQQSQTTAARPAKRAPKKAANGAFKPNVSAIYKVLGVATKQNLLQLRDVWPDLLDMLSVTQRAVMKASTPVAASPEGLIVSFDYDILCQKAASDENLVQAIGSYLNRLIGYAPQMITVTAEQWPMIRSDYLKHHKEEIQSRTKAESTDHPKEAQKTASSSNASQLESAEPDAGWESLNQLIPVDEAGEEQKEDPIVTEAVQLFGKEIVEVQND</sequence>
<keyword evidence="6" id="KW-0479">Metal-binding</keyword>
<feature type="region of interest" description="Disordered" evidence="13">
    <location>
        <begin position="534"/>
        <end position="593"/>
    </location>
</feature>
<dbReference type="FunFam" id="1.10.8.60:FF:000013">
    <property type="entry name" value="DNA polymerase III subunit gamma/tau"/>
    <property type="match status" value="1"/>
</dbReference>
<dbReference type="InterPro" id="IPR001270">
    <property type="entry name" value="ClpA/B"/>
</dbReference>
<comment type="similarity">
    <text evidence="1">Belongs to the DnaX/STICHEL family.</text>
</comment>